<sequence length="370" mass="41494">MSAPVVELSDEQKDDLQMLAYRRIIEAYKQIAVAGGSHAHSCLLAHLGVELPLELDPWKLLQRHIMSDYLNHNGHELILRVLYRLYGEAEEERDFFSSTTATSTYDVFLLTVAETLRDSFPASGKTLSRLLSEVPYLPKSALKLLEHLCSPGNSGKVEEFQSGDRITQGLSTVWNLILLRPPIRDSCLKIAVQSVVHQLEEVRMKAIRLIANKLYPMSSIAQQIEDFAKEMLLLVTNIVDSTDVMNAEVSTTEPEKDLNLERQLSENSLACSAAKDITSDNQQTYTSQNMSSSLLHEAQRCMSFYFALCTKKHSLLRQIFVIYKSASKTVKHAIHHQIPILVRTVGSSPVLLEIISDPPNGSENLLMQVS</sequence>
<comment type="caution">
    <text evidence="1">The sequence shown here is derived from an EMBL/GenBank/DDBJ whole genome shotgun (WGS) entry which is preliminary data.</text>
</comment>
<protein>
    <submittedName>
        <fullName evidence="1">Uncharacterized protein</fullName>
    </submittedName>
</protein>
<dbReference type="PANTHER" id="PTHR47184">
    <property type="entry name" value="PHOSPHATIDYLINOSITOL 3-AND 4-KINASE FAMILY PROTEIN-RELATED"/>
    <property type="match status" value="1"/>
</dbReference>
<evidence type="ECO:0000313" key="1">
    <source>
        <dbReference type="EMBL" id="KAK6943497.1"/>
    </source>
</evidence>
<dbReference type="Proteomes" id="UP001370490">
    <property type="component" value="Unassembled WGS sequence"/>
</dbReference>
<evidence type="ECO:0000313" key="2">
    <source>
        <dbReference type="Proteomes" id="UP001370490"/>
    </source>
</evidence>
<organism evidence="1 2">
    <name type="scientific">Dillenia turbinata</name>
    <dbReference type="NCBI Taxonomy" id="194707"/>
    <lineage>
        <taxon>Eukaryota</taxon>
        <taxon>Viridiplantae</taxon>
        <taxon>Streptophyta</taxon>
        <taxon>Embryophyta</taxon>
        <taxon>Tracheophyta</taxon>
        <taxon>Spermatophyta</taxon>
        <taxon>Magnoliopsida</taxon>
        <taxon>eudicotyledons</taxon>
        <taxon>Gunneridae</taxon>
        <taxon>Pentapetalae</taxon>
        <taxon>Dilleniales</taxon>
        <taxon>Dilleniaceae</taxon>
        <taxon>Dillenia</taxon>
    </lineage>
</organism>
<proteinExistence type="predicted"/>
<dbReference type="AlphaFoldDB" id="A0AAN8WCR0"/>
<gene>
    <name evidence="1" type="ORF">RJ641_024599</name>
</gene>
<dbReference type="EMBL" id="JBAMMX010000003">
    <property type="protein sequence ID" value="KAK6943497.1"/>
    <property type="molecule type" value="Genomic_DNA"/>
</dbReference>
<keyword evidence="2" id="KW-1185">Reference proteome</keyword>
<name>A0AAN8WCR0_9MAGN</name>
<accession>A0AAN8WCR0</accession>
<dbReference type="PANTHER" id="PTHR47184:SF2">
    <property type="entry name" value="SYMPLEKIN"/>
    <property type="match status" value="1"/>
</dbReference>
<reference evidence="1 2" key="1">
    <citation type="submission" date="2023-12" db="EMBL/GenBank/DDBJ databases">
        <title>A high-quality genome assembly for Dillenia turbinata (Dilleniales).</title>
        <authorList>
            <person name="Chanderbali A."/>
        </authorList>
    </citation>
    <scope>NUCLEOTIDE SEQUENCE [LARGE SCALE GENOMIC DNA]</scope>
    <source>
        <strain evidence="1">LSX21</strain>
        <tissue evidence="1">Leaf</tissue>
    </source>
</reference>